<organism evidence="2 3">
    <name type="scientific">Mycobacterium kubicae</name>
    <dbReference type="NCBI Taxonomy" id="120959"/>
    <lineage>
        <taxon>Bacteria</taxon>
        <taxon>Bacillati</taxon>
        <taxon>Actinomycetota</taxon>
        <taxon>Actinomycetes</taxon>
        <taxon>Mycobacteriales</taxon>
        <taxon>Mycobacteriaceae</taxon>
        <taxon>Mycobacterium</taxon>
        <taxon>Mycobacterium simiae complex</taxon>
    </lineage>
</organism>
<accession>A0ABQ1BU21</accession>
<evidence type="ECO:0000313" key="3">
    <source>
        <dbReference type="Proteomes" id="UP000465306"/>
    </source>
</evidence>
<feature type="region of interest" description="Disordered" evidence="1">
    <location>
        <begin position="1"/>
        <end position="71"/>
    </location>
</feature>
<reference evidence="2 3" key="1">
    <citation type="journal article" date="2019" name="Emerg. Microbes Infect.">
        <title>Comprehensive subspecies identification of 175 nontuberculous mycobacteria species based on 7547 genomic profiles.</title>
        <authorList>
            <person name="Matsumoto Y."/>
            <person name="Kinjo T."/>
            <person name="Motooka D."/>
            <person name="Nabeya D."/>
            <person name="Jung N."/>
            <person name="Uechi K."/>
            <person name="Horii T."/>
            <person name="Iida T."/>
            <person name="Fujita J."/>
            <person name="Nakamura S."/>
        </authorList>
    </citation>
    <scope>NUCLEOTIDE SEQUENCE [LARGE SCALE GENOMIC DNA]</scope>
    <source>
        <strain evidence="2 3">JCM 13573</strain>
    </source>
</reference>
<name>A0ABQ1BU21_9MYCO</name>
<dbReference type="EMBL" id="BLKU01000005">
    <property type="protein sequence ID" value="GFG67083.1"/>
    <property type="molecule type" value="Genomic_DNA"/>
</dbReference>
<gene>
    <name evidence="2" type="ORF">MKUB_45730</name>
</gene>
<feature type="compositionally biased region" description="Basic and acidic residues" evidence="1">
    <location>
        <begin position="14"/>
        <end position="27"/>
    </location>
</feature>
<proteinExistence type="predicted"/>
<comment type="caution">
    <text evidence="2">The sequence shown here is derived from an EMBL/GenBank/DDBJ whole genome shotgun (WGS) entry which is preliminary data.</text>
</comment>
<evidence type="ECO:0000313" key="2">
    <source>
        <dbReference type="EMBL" id="GFG67083.1"/>
    </source>
</evidence>
<sequence length="115" mass="13053">MQSELSQRMSQSESPRRQGEHGDRDTVIRNIEPVQNRHSTSQPGTKFGDIPDVRQDVPSSPLGPPKAEHRSTGALEARYCEVSGCDQKAYGFWYYGDIHRCAEHALEWIAEQKKL</sequence>
<keyword evidence="3" id="KW-1185">Reference proteome</keyword>
<protein>
    <submittedName>
        <fullName evidence="2">Uncharacterized protein</fullName>
    </submittedName>
</protein>
<dbReference type="Proteomes" id="UP000465306">
    <property type="component" value="Unassembled WGS sequence"/>
</dbReference>
<feature type="compositionally biased region" description="Polar residues" evidence="1">
    <location>
        <begin position="1"/>
        <end position="13"/>
    </location>
</feature>
<evidence type="ECO:0000256" key="1">
    <source>
        <dbReference type="SAM" id="MobiDB-lite"/>
    </source>
</evidence>